<accession>A0ABQ6A1R3</accession>
<protein>
    <submittedName>
        <fullName evidence="2">Uncharacterized protein</fullName>
    </submittedName>
</protein>
<dbReference type="Proteomes" id="UP001156641">
    <property type="component" value="Unassembled WGS sequence"/>
</dbReference>
<proteinExistence type="predicted"/>
<evidence type="ECO:0000313" key="3">
    <source>
        <dbReference type="Proteomes" id="UP001156641"/>
    </source>
</evidence>
<sequence length="208" mass="23291">MAKDPAREKLRQAIAARKVKIARRDQLEAAQTRATAAIRDADIKITQAQREIGEAREGRAKAAVDAMVAGGDHVAVMPSITRQRAAITEIEDAKLIAERALEKIRDELEDIEQSLIYKMAIDEGMAEVLAPHVVRLIERTDEIERMQIQNRAELNLFSRFAPESHQHRLAVARGLQYRTTPLPTPDLAPWKKLIADLENNADAPLPKI</sequence>
<reference evidence="3" key="1">
    <citation type="journal article" date="2019" name="Int. J. Syst. Evol. Microbiol.">
        <title>The Global Catalogue of Microorganisms (GCM) 10K type strain sequencing project: providing services to taxonomists for standard genome sequencing and annotation.</title>
        <authorList>
            <consortium name="The Broad Institute Genomics Platform"/>
            <consortium name="The Broad Institute Genome Sequencing Center for Infectious Disease"/>
            <person name="Wu L."/>
            <person name="Ma J."/>
        </authorList>
    </citation>
    <scope>NUCLEOTIDE SEQUENCE [LARGE SCALE GENOMIC DNA]</scope>
    <source>
        <strain evidence="3">NBRC 112502</strain>
    </source>
</reference>
<gene>
    <name evidence="2" type="ORF">GCM10010909_07720</name>
</gene>
<evidence type="ECO:0000313" key="2">
    <source>
        <dbReference type="EMBL" id="GLR66094.1"/>
    </source>
</evidence>
<comment type="caution">
    <text evidence="2">The sequence shown here is derived from an EMBL/GenBank/DDBJ whole genome shotgun (WGS) entry which is preliminary data.</text>
</comment>
<name>A0ABQ6A1R3_9PROT</name>
<organism evidence="2 3">
    <name type="scientific">Acidocella aquatica</name>
    <dbReference type="NCBI Taxonomy" id="1922313"/>
    <lineage>
        <taxon>Bacteria</taxon>
        <taxon>Pseudomonadati</taxon>
        <taxon>Pseudomonadota</taxon>
        <taxon>Alphaproteobacteria</taxon>
        <taxon>Acetobacterales</taxon>
        <taxon>Acidocellaceae</taxon>
        <taxon>Acidocella</taxon>
    </lineage>
</organism>
<evidence type="ECO:0000256" key="1">
    <source>
        <dbReference type="SAM" id="Coils"/>
    </source>
</evidence>
<feature type="coiled-coil region" evidence="1">
    <location>
        <begin position="87"/>
        <end position="114"/>
    </location>
</feature>
<keyword evidence="1" id="KW-0175">Coiled coil</keyword>
<keyword evidence="3" id="KW-1185">Reference proteome</keyword>
<dbReference type="EMBL" id="BSOS01000009">
    <property type="protein sequence ID" value="GLR66094.1"/>
    <property type="molecule type" value="Genomic_DNA"/>
</dbReference>